<comment type="caution">
    <text evidence="1">The sequence shown here is derived from an EMBL/GenBank/DDBJ whole genome shotgun (WGS) entry which is preliminary data.</text>
</comment>
<dbReference type="RefSeq" id="WP_166512482.1">
    <property type="nucleotide sequence ID" value="NZ_VNHM01000016.1"/>
</dbReference>
<proteinExistence type="predicted"/>
<gene>
    <name evidence="1" type="ORF">LX24_02526</name>
</gene>
<dbReference type="EMBL" id="VNHM01000016">
    <property type="protein sequence ID" value="TYO93960.1"/>
    <property type="molecule type" value="Genomic_DNA"/>
</dbReference>
<dbReference type="Proteomes" id="UP000323166">
    <property type="component" value="Unassembled WGS sequence"/>
</dbReference>
<reference evidence="1 2" key="1">
    <citation type="submission" date="2019-07" db="EMBL/GenBank/DDBJ databases">
        <title>Genomic Encyclopedia of Type Strains, Phase I: the one thousand microbial genomes (KMG-I) project.</title>
        <authorList>
            <person name="Kyrpides N."/>
        </authorList>
    </citation>
    <scope>NUCLEOTIDE SEQUENCE [LARGE SCALE GENOMIC DNA]</scope>
    <source>
        <strain evidence="1 2">DSM 6562</strain>
    </source>
</reference>
<protein>
    <submittedName>
        <fullName evidence="1">Uncharacterized protein</fullName>
    </submittedName>
</protein>
<keyword evidence="2" id="KW-1185">Reference proteome</keyword>
<evidence type="ECO:0000313" key="2">
    <source>
        <dbReference type="Proteomes" id="UP000323166"/>
    </source>
</evidence>
<dbReference type="AlphaFoldDB" id="A0A5S4ZPF0"/>
<name>A0A5S4ZPF0_9FIRM</name>
<organism evidence="1 2">
    <name type="scientific">Desulfallas thermosapovorans DSM 6562</name>
    <dbReference type="NCBI Taxonomy" id="1121431"/>
    <lineage>
        <taxon>Bacteria</taxon>
        <taxon>Bacillati</taxon>
        <taxon>Bacillota</taxon>
        <taxon>Clostridia</taxon>
        <taxon>Eubacteriales</taxon>
        <taxon>Desulfallaceae</taxon>
        <taxon>Desulfallas</taxon>
    </lineage>
</organism>
<accession>A0A5S4ZPF0</accession>
<evidence type="ECO:0000313" key="1">
    <source>
        <dbReference type="EMBL" id="TYO93960.1"/>
    </source>
</evidence>
<sequence length="54" mass="6281">MTLPNKVCPICETELNKDNVSKKEWLPEKPVKLDYAGRAVCQKCADWIENTEWD</sequence>